<evidence type="ECO:0000313" key="1">
    <source>
        <dbReference type="EMBL" id="MDR8020370.1"/>
    </source>
</evidence>
<organism evidence="1 2">
    <name type="scientific">Nesterenkonia aerolata</name>
    <dbReference type="NCBI Taxonomy" id="3074079"/>
    <lineage>
        <taxon>Bacteria</taxon>
        <taxon>Bacillati</taxon>
        <taxon>Actinomycetota</taxon>
        <taxon>Actinomycetes</taxon>
        <taxon>Micrococcales</taxon>
        <taxon>Micrococcaceae</taxon>
        <taxon>Nesterenkonia</taxon>
    </lineage>
</organism>
<dbReference type="RefSeq" id="WP_310549350.1">
    <property type="nucleotide sequence ID" value="NZ_JAVKGR010000024.1"/>
</dbReference>
<protein>
    <submittedName>
        <fullName evidence="1">Uncharacterized protein</fullName>
    </submittedName>
</protein>
<comment type="caution">
    <text evidence="1">The sequence shown here is derived from an EMBL/GenBank/DDBJ whole genome shotgun (WGS) entry which is preliminary data.</text>
</comment>
<dbReference type="Proteomes" id="UP001251870">
    <property type="component" value="Unassembled WGS sequence"/>
</dbReference>
<sequence>MSATALSPTIPEELSLSQAASYRTPDGRYLFGSWKTLRRDIDRDLLDAEFRDGEWKTTRSALEALPEKKAAAKRGLDDPYAAVRRHIDRALAATPPLSEAKRAELATLLSPRKEGGASD</sequence>
<proteinExistence type="predicted"/>
<keyword evidence="2" id="KW-1185">Reference proteome</keyword>
<gene>
    <name evidence="1" type="ORF">RIL96_12450</name>
</gene>
<evidence type="ECO:0000313" key="2">
    <source>
        <dbReference type="Proteomes" id="UP001251870"/>
    </source>
</evidence>
<name>A0ABU2DVI1_9MICC</name>
<accession>A0ABU2DVI1</accession>
<dbReference type="EMBL" id="JAVKGR010000024">
    <property type="protein sequence ID" value="MDR8020370.1"/>
    <property type="molecule type" value="Genomic_DNA"/>
</dbReference>
<reference evidence="1 2" key="1">
    <citation type="submission" date="2023-09" db="EMBL/GenBank/DDBJ databases">
        <title>Description of three actinobacteria isolated from air of manufacturing shop in a pharmaceutical factory.</title>
        <authorList>
            <person name="Zhang D.-F."/>
        </authorList>
    </citation>
    <scope>NUCLEOTIDE SEQUENCE [LARGE SCALE GENOMIC DNA]</scope>
    <source>
        <strain evidence="1 2">LY-0111</strain>
    </source>
</reference>